<dbReference type="HAMAP" id="MF_01603">
    <property type="entry name" value="HldE"/>
    <property type="match status" value="1"/>
</dbReference>
<evidence type="ECO:0000256" key="4">
    <source>
        <dbReference type="ARBA" id="ARBA00022741"/>
    </source>
</evidence>
<dbReference type="PROSITE" id="PS00584">
    <property type="entry name" value="PFKB_KINASES_2"/>
    <property type="match status" value="1"/>
</dbReference>
<evidence type="ECO:0000256" key="1">
    <source>
        <dbReference type="ARBA" id="ARBA00004713"/>
    </source>
</evidence>
<dbReference type="GO" id="GO:0033785">
    <property type="term" value="F:heptose 7-phosphate kinase activity"/>
    <property type="evidence" value="ECO:0007669"/>
    <property type="project" value="UniProtKB-UniRule"/>
</dbReference>
<dbReference type="InterPro" id="IPR014729">
    <property type="entry name" value="Rossmann-like_a/b/a_fold"/>
</dbReference>
<evidence type="ECO:0000256" key="6">
    <source>
        <dbReference type="ARBA" id="ARBA00022840"/>
    </source>
</evidence>
<keyword evidence="8 9" id="KW-0119">Carbohydrate metabolism</keyword>
<keyword evidence="4 9" id="KW-0547">Nucleotide-binding</keyword>
<dbReference type="Pfam" id="PF01467">
    <property type="entry name" value="CTP_transf_like"/>
    <property type="match status" value="1"/>
</dbReference>
<dbReference type="EC" id="2.7.1.167" evidence="9"/>
<comment type="catalytic activity">
    <reaction evidence="9">
        <text>D-glycero-beta-D-manno-heptose 7-phosphate + ATP = D-glycero-beta-D-manno-heptose 1,7-bisphosphate + ADP + H(+)</text>
        <dbReference type="Rhea" id="RHEA:27473"/>
        <dbReference type="ChEBI" id="CHEBI:15378"/>
        <dbReference type="ChEBI" id="CHEBI:30616"/>
        <dbReference type="ChEBI" id="CHEBI:60204"/>
        <dbReference type="ChEBI" id="CHEBI:60208"/>
        <dbReference type="ChEBI" id="CHEBI:456216"/>
        <dbReference type="EC" id="2.7.1.167"/>
    </reaction>
</comment>
<keyword evidence="7 9" id="KW-0511">Multifunctional enzyme</keyword>
<dbReference type="PANTHER" id="PTHR46969:SF1">
    <property type="entry name" value="BIFUNCTIONAL PROTEIN HLDE"/>
    <property type="match status" value="1"/>
</dbReference>
<dbReference type="EMBL" id="VUOC01000002">
    <property type="protein sequence ID" value="KAA2242895.1"/>
    <property type="molecule type" value="Genomic_DNA"/>
</dbReference>
<keyword evidence="5 9" id="KW-0418">Kinase</keyword>
<feature type="region of interest" description="Cytidylyltransferase" evidence="9">
    <location>
        <begin position="357"/>
        <end position="496"/>
    </location>
</feature>
<evidence type="ECO:0000256" key="7">
    <source>
        <dbReference type="ARBA" id="ARBA00023268"/>
    </source>
</evidence>
<evidence type="ECO:0000259" key="11">
    <source>
        <dbReference type="Pfam" id="PF01467"/>
    </source>
</evidence>
<dbReference type="Gene3D" id="3.40.1190.20">
    <property type="match status" value="1"/>
</dbReference>
<dbReference type="GO" id="GO:0005524">
    <property type="term" value="F:ATP binding"/>
    <property type="evidence" value="ECO:0007669"/>
    <property type="project" value="UniProtKB-UniRule"/>
</dbReference>
<dbReference type="GO" id="GO:0033786">
    <property type="term" value="F:heptose-1-phosphate adenylyltransferase activity"/>
    <property type="evidence" value="ECO:0007669"/>
    <property type="project" value="UniProtKB-UniRule"/>
</dbReference>
<comment type="catalytic activity">
    <reaction evidence="9">
        <text>D-glycero-beta-D-manno-heptose 1-phosphate + ATP + H(+) = ADP-D-glycero-beta-D-manno-heptose + diphosphate</text>
        <dbReference type="Rhea" id="RHEA:27465"/>
        <dbReference type="ChEBI" id="CHEBI:15378"/>
        <dbReference type="ChEBI" id="CHEBI:30616"/>
        <dbReference type="ChEBI" id="CHEBI:33019"/>
        <dbReference type="ChEBI" id="CHEBI:59967"/>
        <dbReference type="ChEBI" id="CHEBI:61593"/>
        <dbReference type="EC" id="2.7.7.70"/>
    </reaction>
</comment>
<dbReference type="Proteomes" id="UP000324611">
    <property type="component" value="Unassembled WGS sequence"/>
</dbReference>
<evidence type="ECO:0000256" key="2">
    <source>
        <dbReference type="ARBA" id="ARBA00022679"/>
    </source>
</evidence>
<dbReference type="AlphaFoldDB" id="A0A5B2VUZ9"/>
<dbReference type="EC" id="2.7.7.70" evidence="9"/>
<sequence>MLVKKGTMYKELIAQFPQPAVLVIGDLMLDVYLKGASTRLTPEAPVPVVDIETRTTVLGGGANTAINVKYLGAQVSFCSVSGQDEEGVKARTLLDVAGINSRIITCPQRSTIVKTRVTAGHQLLTRYDSGTETAIDRDTEEAFIRLLQQEFVRHDAIIIADYNKGLLTPAVVAALRTLNLQQKKFIAVDSKRLECFKSLSPSLVKPNYQEAVNLLGLPVQAHCRAQQINNMGADIATRTGAAVTAVTLDEEGAVIFDGQEPVYCCGAHPVISPNVSGAGDAYISAFTLASLAGADLAAAAELAATAAGVAISKQETAYCSWQELNASLSVNDKYITDLAQLQHISNMYKAQGKKLVFTNGCFDILHSGHVNYLGRARQLGHILMVGINTDESIRRLKGNDRPINSLHDRMEVLAALGAVNHIIPFGSEQDDTPAPLIAAIQPHIFAKGGDYTKDALPEAGLVEQLGGEVILLPLLPGRSTSMIIRRIHTTPVLKLA</sequence>
<comment type="pathway">
    <text evidence="9">Nucleotide-sugar biosynthesis; ADP-L-glycero-beta-D-manno-heptose biosynthesis; ADP-L-glycero-beta-D-manno-heptose from D-glycero-beta-D-manno-heptose 7-phosphate: step 3/4.</text>
</comment>
<dbReference type="SUPFAM" id="SSF53613">
    <property type="entry name" value="Ribokinase-like"/>
    <property type="match status" value="1"/>
</dbReference>
<dbReference type="PANTHER" id="PTHR46969">
    <property type="entry name" value="BIFUNCTIONAL PROTEIN HLDE"/>
    <property type="match status" value="1"/>
</dbReference>
<comment type="subunit">
    <text evidence="9">Homodimer.</text>
</comment>
<reference evidence="12 13" key="1">
    <citation type="submission" date="2019-09" db="EMBL/GenBank/DDBJ databases">
        <title>Chitinophaga ginsengihumi sp. nov., isolated from soil of ginseng rhizosphere.</title>
        <authorList>
            <person name="Lee J."/>
        </authorList>
    </citation>
    <scope>NUCLEOTIDE SEQUENCE [LARGE SCALE GENOMIC DNA]</scope>
    <source>
        <strain evidence="12 13">BN140078</strain>
    </source>
</reference>
<protein>
    <recommendedName>
        <fullName evidence="9">Bifunctional protein HldE</fullName>
    </recommendedName>
    <domain>
        <recommendedName>
            <fullName evidence="9">D-beta-D-heptose 7-phosphate kinase</fullName>
            <ecNumber evidence="9">2.7.1.167</ecNumber>
        </recommendedName>
        <alternativeName>
            <fullName evidence="9">D-beta-D-heptose 7-phosphotransferase</fullName>
        </alternativeName>
        <alternativeName>
            <fullName evidence="9">D-glycero-beta-D-manno-heptose-7-phosphate kinase</fullName>
        </alternativeName>
    </domain>
    <domain>
        <recommendedName>
            <fullName evidence="9">D-beta-D-heptose 1-phosphate adenylyltransferase</fullName>
            <ecNumber evidence="9">2.7.7.70</ecNumber>
        </recommendedName>
        <alternativeName>
            <fullName evidence="9">D-glycero-beta-D-manno-heptose 1-phosphate adenylyltransferase</fullName>
        </alternativeName>
    </domain>
</protein>
<feature type="domain" description="Carbohydrate kinase PfkB" evidence="10">
    <location>
        <begin position="21"/>
        <end position="321"/>
    </location>
</feature>
<accession>A0A5B2VUZ9</accession>
<comment type="similarity">
    <text evidence="9">In the C-terminal section; belongs to the cytidylyltransferase family.</text>
</comment>
<name>A0A5B2VUZ9_9BACT</name>
<keyword evidence="2 9" id="KW-0808">Transferase</keyword>
<organism evidence="12 13">
    <name type="scientific">Chitinophaga agrisoli</name>
    <dbReference type="NCBI Taxonomy" id="2607653"/>
    <lineage>
        <taxon>Bacteria</taxon>
        <taxon>Pseudomonadati</taxon>
        <taxon>Bacteroidota</taxon>
        <taxon>Chitinophagia</taxon>
        <taxon>Chitinophagales</taxon>
        <taxon>Chitinophagaceae</taxon>
        <taxon>Chitinophaga</taxon>
    </lineage>
</organism>
<feature type="active site" evidence="9">
    <location>
        <position position="280"/>
    </location>
</feature>
<dbReference type="InterPro" id="IPR029056">
    <property type="entry name" value="Ribokinase-like"/>
</dbReference>
<evidence type="ECO:0000313" key="12">
    <source>
        <dbReference type="EMBL" id="KAA2242895.1"/>
    </source>
</evidence>
<dbReference type="PROSITE" id="PS00583">
    <property type="entry name" value="PFKB_KINASES_1"/>
    <property type="match status" value="1"/>
</dbReference>
<dbReference type="InterPro" id="IPR002173">
    <property type="entry name" value="Carboh/pur_kinase_PfkB_CS"/>
</dbReference>
<gene>
    <name evidence="9" type="primary">hldE</name>
    <name evidence="12" type="ORF">F0L74_10225</name>
</gene>
<feature type="binding site" evidence="9">
    <location>
        <begin position="207"/>
        <end position="210"/>
    </location>
    <ligand>
        <name>ATP</name>
        <dbReference type="ChEBI" id="CHEBI:30616"/>
    </ligand>
</feature>
<comment type="function">
    <text evidence="9">Catalyzes the phosphorylation of D-glycero-D-manno-heptose 7-phosphate at the C-1 position to selectively form D-glycero-beta-D-manno-heptose-1,7-bisphosphate.</text>
</comment>
<evidence type="ECO:0000259" key="10">
    <source>
        <dbReference type="Pfam" id="PF00294"/>
    </source>
</evidence>
<dbReference type="NCBIfam" id="TIGR00125">
    <property type="entry name" value="cyt_tran_rel"/>
    <property type="match status" value="1"/>
</dbReference>
<keyword evidence="13" id="KW-1185">Reference proteome</keyword>
<evidence type="ECO:0000256" key="3">
    <source>
        <dbReference type="ARBA" id="ARBA00022695"/>
    </source>
</evidence>
<dbReference type="GO" id="GO:0097171">
    <property type="term" value="P:ADP-L-glycero-beta-D-manno-heptose biosynthetic process"/>
    <property type="evidence" value="ECO:0007669"/>
    <property type="project" value="UniProtKB-UniPathway"/>
</dbReference>
<evidence type="ECO:0000256" key="8">
    <source>
        <dbReference type="ARBA" id="ARBA00023277"/>
    </source>
</evidence>
<feature type="domain" description="Cytidyltransferase-like" evidence="11">
    <location>
        <begin position="357"/>
        <end position="485"/>
    </location>
</feature>
<comment type="caution">
    <text evidence="12">The sequence shown here is derived from an EMBL/GenBank/DDBJ whole genome shotgun (WGS) entry which is preliminary data.</text>
</comment>
<dbReference type="InterPro" id="IPR011611">
    <property type="entry name" value="PfkB_dom"/>
</dbReference>
<evidence type="ECO:0000256" key="5">
    <source>
        <dbReference type="ARBA" id="ARBA00022777"/>
    </source>
</evidence>
<dbReference type="InterPro" id="IPR023030">
    <property type="entry name" value="Bifunc_HldE"/>
</dbReference>
<dbReference type="Pfam" id="PF00294">
    <property type="entry name" value="PfkB"/>
    <property type="match status" value="1"/>
</dbReference>
<evidence type="ECO:0000313" key="13">
    <source>
        <dbReference type="Proteomes" id="UP000324611"/>
    </source>
</evidence>
<dbReference type="GO" id="GO:0009244">
    <property type="term" value="P:lipopolysaccharide core region biosynthetic process"/>
    <property type="evidence" value="ECO:0007669"/>
    <property type="project" value="UniProtKB-UniPathway"/>
</dbReference>
<dbReference type="SUPFAM" id="SSF52374">
    <property type="entry name" value="Nucleotidylyl transferase"/>
    <property type="match status" value="1"/>
</dbReference>
<keyword evidence="3 9" id="KW-0548">Nucleotidyltransferase</keyword>
<keyword evidence="6 9" id="KW-0067">ATP-binding</keyword>
<dbReference type="InterPro" id="IPR004821">
    <property type="entry name" value="Cyt_trans-like"/>
</dbReference>
<evidence type="ECO:0000256" key="9">
    <source>
        <dbReference type="HAMAP-Rule" id="MF_01603"/>
    </source>
</evidence>
<dbReference type="UniPathway" id="UPA00356">
    <property type="reaction ID" value="UER00437"/>
</dbReference>
<reference evidence="12 13" key="2">
    <citation type="submission" date="2019-09" db="EMBL/GenBank/DDBJ databases">
        <authorList>
            <person name="Jin C."/>
        </authorList>
    </citation>
    <scope>NUCLEOTIDE SEQUENCE [LARGE SCALE GENOMIC DNA]</scope>
    <source>
        <strain evidence="12 13">BN140078</strain>
    </source>
</reference>
<dbReference type="Gene3D" id="3.40.50.620">
    <property type="entry name" value="HUPs"/>
    <property type="match status" value="1"/>
</dbReference>
<comment type="similarity">
    <text evidence="9">In the N-terminal section; belongs to the carbohydrate kinase PfkB family.</text>
</comment>
<dbReference type="GO" id="GO:0016773">
    <property type="term" value="F:phosphotransferase activity, alcohol group as acceptor"/>
    <property type="evidence" value="ECO:0007669"/>
    <property type="project" value="InterPro"/>
</dbReference>
<feature type="region of interest" description="Ribokinase" evidence="9">
    <location>
        <begin position="1"/>
        <end position="330"/>
    </location>
</feature>
<comment type="pathway">
    <text evidence="9">Nucleotide-sugar biosynthesis; ADP-L-glycero-beta-D-manno-heptose biosynthesis; ADP-L-glycero-beta-D-manno-heptose from D-glycero-beta-D-manno-heptose 7-phosphate: step 1/4.</text>
</comment>
<proteinExistence type="inferred from homology"/>
<comment type="function">
    <text evidence="9">Catalyzes the ADP transfer from ATP to D-glycero-beta-D-manno-heptose 1-phosphate, yielding ADP-D-glycero-beta-D-manno-heptose.</text>
</comment>
<dbReference type="GO" id="GO:0005829">
    <property type="term" value="C:cytosol"/>
    <property type="evidence" value="ECO:0007669"/>
    <property type="project" value="TreeGrafter"/>
</dbReference>
<comment type="pathway">
    <text evidence="1">Bacterial outer membrane biogenesis; LPS core biosynthesis.</text>
</comment>
<dbReference type="UniPathway" id="UPA00958"/>